<feature type="domain" description="DNA helicase Pif1-like DEAD-box helicase" evidence="2">
    <location>
        <begin position="50"/>
        <end position="109"/>
    </location>
</feature>
<keyword evidence="4" id="KW-1185">Reference proteome</keyword>
<dbReference type="GO" id="GO:0000723">
    <property type="term" value="P:telomere maintenance"/>
    <property type="evidence" value="ECO:0007669"/>
    <property type="project" value="InterPro"/>
</dbReference>
<evidence type="ECO:0000259" key="2">
    <source>
        <dbReference type="Pfam" id="PF05970"/>
    </source>
</evidence>
<dbReference type="OrthoDB" id="432234at2759"/>
<name>A0A2H3CTX6_ARMGA</name>
<comment type="similarity">
    <text evidence="1">Belongs to the helicase family.</text>
</comment>
<organism evidence="3 4">
    <name type="scientific">Armillaria gallica</name>
    <name type="common">Bulbous honey fungus</name>
    <name type="synonym">Armillaria bulbosa</name>
    <dbReference type="NCBI Taxonomy" id="47427"/>
    <lineage>
        <taxon>Eukaryota</taxon>
        <taxon>Fungi</taxon>
        <taxon>Dikarya</taxon>
        <taxon>Basidiomycota</taxon>
        <taxon>Agaricomycotina</taxon>
        <taxon>Agaricomycetes</taxon>
        <taxon>Agaricomycetidae</taxon>
        <taxon>Agaricales</taxon>
        <taxon>Marasmiineae</taxon>
        <taxon>Physalacriaceae</taxon>
        <taxon>Armillaria</taxon>
    </lineage>
</organism>
<dbReference type="Gene3D" id="3.40.50.300">
    <property type="entry name" value="P-loop containing nucleotide triphosphate hydrolases"/>
    <property type="match status" value="1"/>
</dbReference>
<accession>A0A2H3CTX6</accession>
<keyword evidence="1" id="KW-0547">Nucleotide-binding</keyword>
<reference evidence="4" key="1">
    <citation type="journal article" date="2017" name="Nat. Ecol. Evol.">
        <title>Genome expansion and lineage-specific genetic innovations in the forest pathogenic fungi Armillaria.</title>
        <authorList>
            <person name="Sipos G."/>
            <person name="Prasanna A.N."/>
            <person name="Walter M.C."/>
            <person name="O'Connor E."/>
            <person name="Balint B."/>
            <person name="Krizsan K."/>
            <person name="Kiss B."/>
            <person name="Hess J."/>
            <person name="Varga T."/>
            <person name="Slot J."/>
            <person name="Riley R."/>
            <person name="Boka B."/>
            <person name="Rigling D."/>
            <person name="Barry K."/>
            <person name="Lee J."/>
            <person name="Mihaltcheva S."/>
            <person name="LaButti K."/>
            <person name="Lipzen A."/>
            <person name="Waldron R."/>
            <person name="Moloney N.M."/>
            <person name="Sperisen C."/>
            <person name="Kredics L."/>
            <person name="Vagvoelgyi C."/>
            <person name="Patrignani A."/>
            <person name="Fitzpatrick D."/>
            <person name="Nagy I."/>
            <person name="Doyle S."/>
            <person name="Anderson J.B."/>
            <person name="Grigoriev I.V."/>
            <person name="Gueldener U."/>
            <person name="Muensterkoetter M."/>
            <person name="Nagy L.G."/>
        </authorList>
    </citation>
    <scope>NUCLEOTIDE SEQUENCE [LARGE SCALE GENOMIC DNA]</scope>
    <source>
        <strain evidence="4">Ar21-2</strain>
    </source>
</reference>
<dbReference type="EC" id="5.6.2.3" evidence="1"/>
<feature type="non-terminal residue" evidence="3">
    <location>
        <position position="120"/>
    </location>
</feature>
<dbReference type="AlphaFoldDB" id="A0A2H3CTX6"/>
<dbReference type="Pfam" id="PF05970">
    <property type="entry name" value="PIF1"/>
    <property type="match status" value="1"/>
</dbReference>
<dbReference type="InterPro" id="IPR010285">
    <property type="entry name" value="DNA_helicase_pif1-like_DEAD"/>
</dbReference>
<dbReference type="InParanoid" id="A0A2H3CTX6"/>
<dbReference type="GO" id="GO:0005524">
    <property type="term" value="F:ATP binding"/>
    <property type="evidence" value="ECO:0007669"/>
    <property type="project" value="UniProtKB-KW"/>
</dbReference>
<keyword evidence="1" id="KW-0347">Helicase</keyword>
<keyword evidence="1" id="KW-0067">ATP-binding</keyword>
<proteinExistence type="inferred from homology"/>
<keyword evidence="1" id="KW-0234">DNA repair</keyword>
<dbReference type="Proteomes" id="UP000217790">
    <property type="component" value="Unassembled WGS sequence"/>
</dbReference>
<comment type="cofactor">
    <cofactor evidence="1">
        <name>Mg(2+)</name>
        <dbReference type="ChEBI" id="CHEBI:18420"/>
    </cofactor>
</comment>
<protein>
    <recommendedName>
        <fullName evidence="1">ATP-dependent DNA helicase</fullName>
        <ecNumber evidence="1">5.6.2.3</ecNumber>
    </recommendedName>
</protein>
<keyword evidence="1" id="KW-0378">Hydrolase</keyword>
<dbReference type="GO" id="GO:0006281">
    <property type="term" value="P:DNA repair"/>
    <property type="evidence" value="ECO:0007669"/>
    <property type="project" value="UniProtKB-KW"/>
</dbReference>
<evidence type="ECO:0000256" key="1">
    <source>
        <dbReference type="RuleBase" id="RU363044"/>
    </source>
</evidence>
<dbReference type="GO" id="GO:0016887">
    <property type="term" value="F:ATP hydrolysis activity"/>
    <property type="evidence" value="ECO:0007669"/>
    <property type="project" value="RHEA"/>
</dbReference>
<keyword evidence="1" id="KW-0233">DNA recombination</keyword>
<evidence type="ECO:0000313" key="4">
    <source>
        <dbReference type="Proteomes" id="UP000217790"/>
    </source>
</evidence>
<dbReference type="STRING" id="47427.A0A2H3CTX6"/>
<dbReference type="InterPro" id="IPR027417">
    <property type="entry name" value="P-loop_NTPase"/>
</dbReference>
<feature type="non-terminal residue" evidence="3">
    <location>
        <position position="1"/>
    </location>
</feature>
<dbReference type="GO" id="GO:0043139">
    <property type="term" value="F:5'-3' DNA helicase activity"/>
    <property type="evidence" value="ECO:0007669"/>
    <property type="project" value="UniProtKB-EC"/>
</dbReference>
<evidence type="ECO:0000313" key="3">
    <source>
        <dbReference type="EMBL" id="PBK86475.1"/>
    </source>
</evidence>
<comment type="catalytic activity">
    <reaction evidence="1">
        <text>ATP + H2O = ADP + phosphate + H(+)</text>
        <dbReference type="Rhea" id="RHEA:13065"/>
        <dbReference type="ChEBI" id="CHEBI:15377"/>
        <dbReference type="ChEBI" id="CHEBI:15378"/>
        <dbReference type="ChEBI" id="CHEBI:30616"/>
        <dbReference type="ChEBI" id="CHEBI:43474"/>
        <dbReference type="ChEBI" id="CHEBI:456216"/>
        <dbReference type="EC" id="5.6.2.3"/>
    </reaction>
</comment>
<keyword evidence="1" id="KW-0227">DNA damage</keyword>
<dbReference type="EMBL" id="KZ293684">
    <property type="protein sequence ID" value="PBK86475.1"/>
    <property type="molecule type" value="Genomic_DNA"/>
</dbReference>
<sequence>PADLLDNTVQKYKLNTEQEIAFRIMANNFIKRQEASVLIDSSEPEPFPLRMFLTGPGGTRKTHIIKALCDVMDVFGYVHAMRFIAPTGSAAALNNGLTVHKAFRIKICDRSNQHNNKSMA</sequence>
<dbReference type="GO" id="GO:0006310">
    <property type="term" value="P:DNA recombination"/>
    <property type="evidence" value="ECO:0007669"/>
    <property type="project" value="UniProtKB-KW"/>
</dbReference>
<gene>
    <name evidence="3" type="ORF">ARMGADRAFT_859157</name>
</gene>